<keyword evidence="1" id="KW-0472">Membrane</keyword>
<dbReference type="EMBL" id="GGEC01024495">
    <property type="protein sequence ID" value="MBX04979.1"/>
    <property type="molecule type" value="Transcribed_RNA"/>
</dbReference>
<keyword evidence="1" id="KW-0812">Transmembrane</keyword>
<keyword evidence="2" id="KW-0732">Signal</keyword>
<name>A0A2P2KGX3_RHIMU</name>
<feature type="chain" id="PRO_5015163348" evidence="2">
    <location>
        <begin position="25"/>
        <end position="85"/>
    </location>
</feature>
<evidence type="ECO:0000256" key="2">
    <source>
        <dbReference type="SAM" id="SignalP"/>
    </source>
</evidence>
<dbReference type="AlphaFoldDB" id="A0A2P2KGX3"/>
<evidence type="ECO:0000313" key="3">
    <source>
        <dbReference type="EMBL" id="MBX04979.1"/>
    </source>
</evidence>
<protein>
    <submittedName>
        <fullName evidence="3">Uncharacterized protein LOC105129087</fullName>
    </submittedName>
</protein>
<keyword evidence="1" id="KW-1133">Transmembrane helix</keyword>
<feature type="signal peptide" evidence="2">
    <location>
        <begin position="1"/>
        <end position="24"/>
    </location>
</feature>
<evidence type="ECO:0000256" key="1">
    <source>
        <dbReference type="SAM" id="Phobius"/>
    </source>
</evidence>
<accession>A0A2P2KGX3</accession>
<proteinExistence type="predicted"/>
<sequence length="85" mass="9417">MICQGMYVVLAICLVVAVVVKVSALSFALPQRHSSALGIQWPPPAFCYRMNSTFRQPNVTTALLYPLSRLSLCAGLTYAYIFENM</sequence>
<feature type="transmembrane region" description="Helical" evidence="1">
    <location>
        <begin position="62"/>
        <end position="82"/>
    </location>
</feature>
<reference evidence="3" key="1">
    <citation type="submission" date="2018-02" db="EMBL/GenBank/DDBJ databases">
        <title>Rhizophora mucronata_Transcriptome.</title>
        <authorList>
            <person name="Meera S.P."/>
            <person name="Sreeshan A."/>
            <person name="Augustine A."/>
        </authorList>
    </citation>
    <scope>NUCLEOTIDE SEQUENCE</scope>
    <source>
        <tissue evidence="3">Leaf</tissue>
    </source>
</reference>
<organism evidence="3">
    <name type="scientific">Rhizophora mucronata</name>
    <name type="common">Asiatic mangrove</name>
    <dbReference type="NCBI Taxonomy" id="61149"/>
    <lineage>
        <taxon>Eukaryota</taxon>
        <taxon>Viridiplantae</taxon>
        <taxon>Streptophyta</taxon>
        <taxon>Embryophyta</taxon>
        <taxon>Tracheophyta</taxon>
        <taxon>Spermatophyta</taxon>
        <taxon>Magnoliopsida</taxon>
        <taxon>eudicotyledons</taxon>
        <taxon>Gunneridae</taxon>
        <taxon>Pentapetalae</taxon>
        <taxon>rosids</taxon>
        <taxon>fabids</taxon>
        <taxon>Malpighiales</taxon>
        <taxon>Rhizophoraceae</taxon>
        <taxon>Rhizophora</taxon>
    </lineage>
</organism>